<dbReference type="Proteomes" id="UP000257109">
    <property type="component" value="Unassembled WGS sequence"/>
</dbReference>
<comment type="caution">
    <text evidence="1">The sequence shown here is derived from an EMBL/GenBank/DDBJ whole genome shotgun (WGS) entry which is preliminary data.</text>
</comment>
<dbReference type="OrthoDB" id="1709213at2759"/>
<organism evidence="1 2">
    <name type="scientific">Mucuna pruriens</name>
    <name type="common">Velvet bean</name>
    <name type="synonym">Dolichos pruriens</name>
    <dbReference type="NCBI Taxonomy" id="157652"/>
    <lineage>
        <taxon>Eukaryota</taxon>
        <taxon>Viridiplantae</taxon>
        <taxon>Streptophyta</taxon>
        <taxon>Embryophyta</taxon>
        <taxon>Tracheophyta</taxon>
        <taxon>Spermatophyta</taxon>
        <taxon>Magnoliopsida</taxon>
        <taxon>eudicotyledons</taxon>
        <taxon>Gunneridae</taxon>
        <taxon>Pentapetalae</taxon>
        <taxon>rosids</taxon>
        <taxon>fabids</taxon>
        <taxon>Fabales</taxon>
        <taxon>Fabaceae</taxon>
        <taxon>Papilionoideae</taxon>
        <taxon>50 kb inversion clade</taxon>
        <taxon>NPAAA clade</taxon>
        <taxon>indigoferoid/millettioid clade</taxon>
        <taxon>Phaseoleae</taxon>
        <taxon>Mucuna</taxon>
    </lineage>
</organism>
<dbReference type="Gene3D" id="3.30.70.270">
    <property type="match status" value="1"/>
</dbReference>
<proteinExistence type="predicted"/>
<sequence length="147" mass="16989">MISIFSDLLEECMEVFMEDFTVYAKSFEACLDNLSKVLRQCIDSNLLLHFEKCHLWLLKVSFWDTLSQLEMLYPLFLTPPLCRKFIHFLVMQAIHQGFQQDCPAFVQAAIEGRRLHLRLALCGCISRAEEKAYDCAHPPITKLGTSI</sequence>
<evidence type="ECO:0008006" key="3">
    <source>
        <dbReference type="Google" id="ProtNLM"/>
    </source>
</evidence>
<dbReference type="AlphaFoldDB" id="A0A371IDA1"/>
<evidence type="ECO:0000313" key="1">
    <source>
        <dbReference type="EMBL" id="RDY13027.1"/>
    </source>
</evidence>
<reference evidence="1" key="1">
    <citation type="submission" date="2018-05" db="EMBL/GenBank/DDBJ databases">
        <title>Draft genome of Mucuna pruriens seed.</title>
        <authorList>
            <person name="Nnadi N.E."/>
            <person name="Vos R."/>
            <person name="Hasami M.H."/>
            <person name="Devisetty U.K."/>
            <person name="Aguiy J.C."/>
        </authorList>
    </citation>
    <scope>NUCLEOTIDE SEQUENCE [LARGE SCALE GENOMIC DNA]</scope>
    <source>
        <strain evidence="1">JCA_2017</strain>
    </source>
</reference>
<dbReference type="SUPFAM" id="SSF56672">
    <property type="entry name" value="DNA/RNA polymerases"/>
    <property type="match status" value="1"/>
</dbReference>
<feature type="non-terminal residue" evidence="1">
    <location>
        <position position="1"/>
    </location>
</feature>
<dbReference type="EMBL" id="QJKJ01000355">
    <property type="protein sequence ID" value="RDY13027.1"/>
    <property type="molecule type" value="Genomic_DNA"/>
</dbReference>
<protein>
    <recommendedName>
        <fullName evidence="3">Reverse transcriptase domain-containing protein</fullName>
    </recommendedName>
</protein>
<name>A0A371IDA1_MUCPR</name>
<evidence type="ECO:0000313" key="2">
    <source>
        <dbReference type="Proteomes" id="UP000257109"/>
    </source>
</evidence>
<dbReference type="InterPro" id="IPR043502">
    <property type="entry name" value="DNA/RNA_pol_sf"/>
</dbReference>
<gene>
    <name evidence="1" type="ORF">CR513_02100</name>
</gene>
<accession>A0A371IDA1</accession>
<dbReference type="InterPro" id="IPR043128">
    <property type="entry name" value="Rev_trsase/Diguanyl_cyclase"/>
</dbReference>
<keyword evidence="2" id="KW-1185">Reference proteome</keyword>